<dbReference type="EMBL" id="CAMXCT010002302">
    <property type="protein sequence ID" value="CAI3997185.1"/>
    <property type="molecule type" value="Genomic_DNA"/>
</dbReference>
<evidence type="ECO:0000313" key="3">
    <source>
        <dbReference type="Proteomes" id="UP001152797"/>
    </source>
</evidence>
<proteinExistence type="predicted"/>
<comment type="caution">
    <text evidence="1">The sequence shown here is derived from an EMBL/GenBank/DDBJ whole genome shotgun (WGS) entry which is preliminary data.</text>
</comment>
<name>A0A9P1CT27_9DINO</name>
<evidence type="ECO:0000313" key="1">
    <source>
        <dbReference type="EMBL" id="CAI3997185.1"/>
    </source>
</evidence>
<dbReference type="EMBL" id="CAMXCT020002302">
    <property type="protein sequence ID" value="CAL1150560.1"/>
    <property type="molecule type" value="Genomic_DNA"/>
</dbReference>
<reference evidence="1" key="1">
    <citation type="submission" date="2022-10" db="EMBL/GenBank/DDBJ databases">
        <authorList>
            <person name="Chen Y."/>
            <person name="Dougan E. K."/>
            <person name="Chan C."/>
            <person name="Rhodes N."/>
            <person name="Thang M."/>
        </authorList>
    </citation>
    <scope>NUCLEOTIDE SEQUENCE</scope>
</reference>
<accession>A0A9P1CT27</accession>
<keyword evidence="3" id="KW-1185">Reference proteome</keyword>
<dbReference type="AlphaFoldDB" id="A0A9P1CT27"/>
<dbReference type="EMBL" id="CAMXCT030002302">
    <property type="protein sequence ID" value="CAL4784497.1"/>
    <property type="molecule type" value="Genomic_DNA"/>
</dbReference>
<sequence length="427" mass="47333">MSLEEAKQIAQGVRRDTWSQFDLVEVFGASGALVRGFENAGFEPAPSFDVRNSEEQNIHTRKGLELLARTLGAARRGALVFIMPTCGGWIYLSRGTTLRGLVLTGYAGCMTVLTGNAVAELVSVWLLPLVEFLEMQWVIEQPFSSLFFAWPKLAPFLSGPKCSREVLDLSTFGAICSKQLILQGTWSGLPHLKMIECALKDLLPPQKDLDLAKASQPSGRWITGNEYTSFSCVYPDCFGCAVGFAESMRLMVDMGEDGDLKPVSKQWALVLKAFHYMPLEEAKKEADEAIARLKASGKKSFDMDPGWPGIEHDLKNLATIPIQTRRAWLKEKRDTGKFDNFFPTGNAKPRCSFSQVKKKTKATKASSSSSKAPAESLKITTFFPSRRDMSQCFLLVSLLRGVACEATMVFPMQALLSHWFVSKEELP</sequence>
<gene>
    <name evidence="1" type="ORF">C1SCF055_LOCUS23595</name>
</gene>
<reference evidence="2" key="2">
    <citation type="submission" date="2024-04" db="EMBL/GenBank/DDBJ databases">
        <authorList>
            <person name="Chen Y."/>
            <person name="Shah S."/>
            <person name="Dougan E. K."/>
            <person name="Thang M."/>
            <person name="Chan C."/>
        </authorList>
    </citation>
    <scope>NUCLEOTIDE SEQUENCE [LARGE SCALE GENOMIC DNA]</scope>
</reference>
<protein>
    <submittedName>
        <fullName evidence="1">Uncharacterized protein</fullName>
    </submittedName>
</protein>
<dbReference type="Proteomes" id="UP001152797">
    <property type="component" value="Unassembled WGS sequence"/>
</dbReference>
<organism evidence="1">
    <name type="scientific">Cladocopium goreaui</name>
    <dbReference type="NCBI Taxonomy" id="2562237"/>
    <lineage>
        <taxon>Eukaryota</taxon>
        <taxon>Sar</taxon>
        <taxon>Alveolata</taxon>
        <taxon>Dinophyceae</taxon>
        <taxon>Suessiales</taxon>
        <taxon>Symbiodiniaceae</taxon>
        <taxon>Cladocopium</taxon>
    </lineage>
</organism>
<evidence type="ECO:0000313" key="2">
    <source>
        <dbReference type="EMBL" id="CAL1150560.1"/>
    </source>
</evidence>